<accession>A0A454JNX6</accession>
<evidence type="ECO:0000256" key="3">
    <source>
        <dbReference type="SAM" id="Phobius"/>
    </source>
</evidence>
<evidence type="ECO:0000259" key="5">
    <source>
        <dbReference type="PROSITE" id="PS50887"/>
    </source>
</evidence>
<gene>
    <name evidence="6" type="ORF">EAY64_00655</name>
</gene>
<dbReference type="GO" id="GO:0052621">
    <property type="term" value="F:diguanylate cyclase activity"/>
    <property type="evidence" value="ECO:0007669"/>
    <property type="project" value="UniProtKB-EC"/>
</dbReference>
<feature type="domain" description="PAC" evidence="4">
    <location>
        <begin position="401"/>
        <end position="451"/>
    </location>
</feature>
<evidence type="ECO:0000313" key="7">
    <source>
        <dbReference type="Proteomes" id="UP000274139"/>
    </source>
</evidence>
<evidence type="ECO:0000259" key="4">
    <source>
        <dbReference type="PROSITE" id="PS50113"/>
    </source>
</evidence>
<dbReference type="EMBL" id="RFAR01000003">
    <property type="protein sequence ID" value="RMD01947.1"/>
    <property type="molecule type" value="Genomic_DNA"/>
</dbReference>
<dbReference type="GO" id="GO:1902201">
    <property type="term" value="P:negative regulation of bacterial-type flagellum-dependent cell motility"/>
    <property type="evidence" value="ECO:0007669"/>
    <property type="project" value="TreeGrafter"/>
</dbReference>
<dbReference type="AlphaFoldDB" id="A0A454JNX6"/>
<evidence type="ECO:0000313" key="6">
    <source>
        <dbReference type="EMBL" id="RMD01947.1"/>
    </source>
</evidence>
<comment type="catalytic activity">
    <reaction evidence="2">
        <text>2 GTP = 3',3'-c-di-GMP + 2 diphosphate</text>
        <dbReference type="Rhea" id="RHEA:24898"/>
        <dbReference type="ChEBI" id="CHEBI:33019"/>
        <dbReference type="ChEBI" id="CHEBI:37565"/>
        <dbReference type="ChEBI" id="CHEBI:58805"/>
        <dbReference type="EC" id="2.7.7.65"/>
    </reaction>
</comment>
<proteinExistence type="predicted"/>
<dbReference type="CDD" id="cd01949">
    <property type="entry name" value="GGDEF"/>
    <property type="match status" value="1"/>
</dbReference>
<keyword evidence="3" id="KW-1133">Transmembrane helix</keyword>
<dbReference type="EC" id="2.7.7.65" evidence="1"/>
<dbReference type="SUPFAM" id="SSF55073">
    <property type="entry name" value="Nucleotide cyclase"/>
    <property type="match status" value="1"/>
</dbReference>
<organism evidence="6 7">
    <name type="scientific">Aquitalea palustris</name>
    <dbReference type="NCBI Taxonomy" id="2480983"/>
    <lineage>
        <taxon>Bacteria</taxon>
        <taxon>Pseudomonadati</taxon>
        <taxon>Pseudomonadota</taxon>
        <taxon>Betaproteobacteria</taxon>
        <taxon>Neisseriales</taxon>
        <taxon>Chromobacteriaceae</taxon>
        <taxon>Aquitalea</taxon>
    </lineage>
</organism>
<dbReference type="InterPro" id="IPR029787">
    <property type="entry name" value="Nucleotide_cyclase"/>
</dbReference>
<dbReference type="GO" id="GO:0043709">
    <property type="term" value="P:cell adhesion involved in single-species biofilm formation"/>
    <property type="evidence" value="ECO:0007669"/>
    <property type="project" value="TreeGrafter"/>
</dbReference>
<dbReference type="Gene3D" id="3.30.450.20">
    <property type="entry name" value="PAS domain"/>
    <property type="match status" value="3"/>
</dbReference>
<dbReference type="Proteomes" id="UP000274139">
    <property type="component" value="Unassembled WGS sequence"/>
</dbReference>
<dbReference type="InterPro" id="IPR035965">
    <property type="entry name" value="PAS-like_dom_sf"/>
</dbReference>
<dbReference type="SUPFAM" id="SSF55785">
    <property type="entry name" value="PYP-like sensor domain (PAS domain)"/>
    <property type="match status" value="1"/>
</dbReference>
<name>A0A454JNX6_9NEIS</name>
<dbReference type="Pfam" id="PF00990">
    <property type="entry name" value="GGDEF"/>
    <property type="match status" value="1"/>
</dbReference>
<dbReference type="GO" id="GO:0005886">
    <property type="term" value="C:plasma membrane"/>
    <property type="evidence" value="ECO:0007669"/>
    <property type="project" value="TreeGrafter"/>
</dbReference>
<dbReference type="RefSeq" id="WP_103522858.1">
    <property type="nucleotide sequence ID" value="NZ_JAIZDC010000009.1"/>
</dbReference>
<evidence type="ECO:0000256" key="1">
    <source>
        <dbReference type="ARBA" id="ARBA00012528"/>
    </source>
</evidence>
<dbReference type="FunFam" id="3.30.70.270:FF:000001">
    <property type="entry name" value="Diguanylate cyclase domain protein"/>
    <property type="match status" value="1"/>
</dbReference>
<dbReference type="InterPro" id="IPR000160">
    <property type="entry name" value="GGDEF_dom"/>
</dbReference>
<keyword evidence="7" id="KW-1185">Reference proteome</keyword>
<dbReference type="SMART" id="SM00267">
    <property type="entry name" value="GGDEF"/>
    <property type="match status" value="1"/>
</dbReference>
<reference evidence="6 7" key="1">
    <citation type="submission" date="2018-10" db="EMBL/GenBank/DDBJ databases">
        <title>Draft genome sequence of Aquitalea MWU14-2217 isolated from a wild cranberry bog in Provincetown, Massachusetts.</title>
        <authorList>
            <person name="Ebadzadsahrai G."/>
            <person name="Soby S."/>
        </authorList>
    </citation>
    <scope>NUCLEOTIDE SEQUENCE [LARGE SCALE GENOMIC DNA]</scope>
    <source>
        <strain evidence="6 7">MWU14-2217</strain>
    </source>
</reference>
<dbReference type="OrthoDB" id="9813903at2"/>
<dbReference type="InterPro" id="IPR000700">
    <property type="entry name" value="PAS-assoc_C"/>
</dbReference>
<sequence>MRKQQQAKGKRAKWLAAIFLASTLLVVVLDLAGTRRQGESEARNQAAGLSELLEERLSSGLRETSLILKSASDSNLVQLLLNKHMLSQEQEERIDVQMRSKLRQMPYLKQIDILDSSCYLLYSSKKHSPSSQLKTDYCRWYHRNGSQDNSFTSTRQEQGQDGIVLVQKLLNQDDEAIGMVVGVLDRHFFQAEVAKLPVGRFGEILVLDQRQVLQASWPAQTGRTEQALNELQSTEVLDRHDNYLQFRAPSILDQEMRLYSSRLMEGFPFRVVVGIAERDFTRAYNDKATLAILAWLFTAGLTMLTLRNHLASIRQNRLLSASAARIRESEELARLTLDTAPVALLLVATDTLRILRANAPARDMLQLPAAPQRADGQSAMLDLPLQLAPVCDWLRSGEIVSNREAELERADQSKLWAIVSVELMPQQQIPAALIALYDISERKALENELEDKNRLLNEMAITDPLTRLSNRRHADQTLKEELQRCERYSQPMSVAVFDIDHFKQFNDSFGHQAGDNVLLAVANAAVDCTRSTDVCARIGGEEFLVIFPCTRLRDAEKVMARVQQVLASTVFPFTDEKVTFSGGITDWRPGDTPSGMLSRADKLLYQAKMAGRDLMLSDGNAE</sequence>
<dbReference type="Gene3D" id="3.30.70.270">
    <property type="match status" value="1"/>
</dbReference>
<dbReference type="NCBIfam" id="TIGR00254">
    <property type="entry name" value="GGDEF"/>
    <property type="match status" value="1"/>
</dbReference>
<dbReference type="PROSITE" id="PS50113">
    <property type="entry name" value="PAC"/>
    <property type="match status" value="1"/>
</dbReference>
<keyword evidence="3" id="KW-0472">Membrane</keyword>
<dbReference type="PANTHER" id="PTHR45138">
    <property type="entry name" value="REGULATORY COMPONENTS OF SENSORY TRANSDUCTION SYSTEM"/>
    <property type="match status" value="1"/>
</dbReference>
<evidence type="ECO:0000256" key="2">
    <source>
        <dbReference type="ARBA" id="ARBA00034247"/>
    </source>
</evidence>
<dbReference type="InterPro" id="IPR043128">
    <property type="entry name" value="Rev_trsase/Diguanyl_cyclase"/>
</dbReference>
<comment type="caution">
    <text evidence="6">The sequence shown here is derived from an EMBL/GenBank/DDBJ whole genome shotgun (WGS) entry which is preliminary data.</text>
</comment>
<dbReference type="PANTHER" id="PTHR45138:SF9">
    <property type="entry name" value="DIGUANYLATE CYCLASE DGCM-RELATED"/>
    <property type="match status" value="1"/>
</dbReference>
<dbReference type="CDD" id="cd18773">
    <property type="entry name" value="PDC1_HK_sensor"/>
    <property type="match status" value="1"/>
</dbReference>
<feature type="domain" description="GGDEF" evidence="5">
    <location>
        <begin position="490"/>
        <end position="620"/>
    </location>
</feature>
<dbReference type="InterPro" id="IPR050469">
    <property type="entry name" value="Diguanylate_Cyclase"/>
</dbReference>
<protein>
    <recommendedName>
        <fullName evidence="1">diguanylate cyclase</fullName>
        <ecNumber evidence="1">2.7.7.65</ecNumber>
    </recommendedName>
</protein>
<feature type="transmembrane region" description="Helical" evidence="3">
    <location>
        <begin position="12"/>
        <end position="33"/>
    </location>
</feature>
<keyword evidence="3" id="KW-0812">Transmembrane</keyword>
<dbReference type="PROSITE" id="PS50887">
    <property type="entry name" value="GGDEF"/>
    <property type="match status" value="1"/>
</dbReference>